<sequence length="145" mass="17648">MQQTHQLLDSIERKVSNCVIRDQQYEKLLFSGRPSHIENTVDRQQKQLGDSKITLLDHHYQKKFEKMGQRLENLEKEKEVKIQITREQQTSDFEQEEARSLVNLNRTIKLYQQQISQLQEQMKRMQMNYQKQIQDLQIQLRKYQL</sequence>
<keyword evidence="3" id="KW-1185">Reference proteome</keyword>
<evidence type="ECO:0000256" key="1">
    <source>
        <dbReference type="SAM" id="Coils"/>
    </source>
</evidence>
<reference evidence="2" key="1">
    <citation type="submission" date="2021-01" db="EMBL/GenBank/DDBJ databases">
        <authorList>
            <consortium name="Genoscope - CEA"/>
            <person name="William W."/>
        </authorList>
    </citation>
    <scope>NUCLEOTIDE SEQUENCE</scope>
</reference>
<evidence type="ECO:0000313" key="3">
    <source>
        <dbReference type="Proteomes" id="UP000688137"/>
    </source>
</evidence>
<comment type="caution">
    <text evidence="2">The sequence shown here is derived from an EMBL/GenBank/DDBJ whole genome shotgun (WGS) entry which is preliminary data.</text>
</comment>
<protein>
    <submittedName>
        <fullName evidence="2">Uncharacterized protein</fullName>
    </submittedName>
</protein>
<gene>
    <name evidence="2" type="ORF">PPRIM_AZ9-3.1.T0960022</name>
</gene>
<proteinExistence type="predicted"/>
<name>A0A8S1NQF0_PARPR</name>
<accession>A0A8S1NQF0</accession>
<dbReference type="EMBL" id="CAJJDM010000099">
    <property type="protein sequence ID" value="CAD8094442.1"/>
    <property type="molecule type" value="Genomic_DNA"/>
</dbReference>
<evidence type="ECO:0000313" key="2">
    <source>
        <dbReference type="EMBL" id="CAD8094442.1"/>
    </source>
</evidence>
<keyword evidence="1" id="KW-0175">Coiled coil</keyword>
<organism evidence="2 3">
    <name type="scientific">Paramecium primaurelia</name>
    <dbReference type="NCBI Taxonomy" id="5886"/>
    <lineage>
        <taxon>Eukaryota</taxon>
        <taxon>Sar</taxon>
        <taxon>Alveolata</taxon>
        <taxon>Ciliophora</taxon>
        <taxon>Intramacronucleata</taxon>
        <taxon>Oligohymenophorea</taxon>
        <taxon>Peniculida</taxon>
        <taxon>Parameciidae</taxon>
        <taxon>Paramecium</taxon>
    </lineage>
</organism>
<dbReference type="AlphaFoldDB" id="A0A8S1NQF0"/>
<feature type="coiled-coil region" evidence="1">
    <location>
        <begin position="101"/>
        <end position="139"/>
    </location>
</feature>
<dbReference type="Proteomes" id="UP000688137">
    <property type="component" value="Unassembled WGS sequence"/>
</dbReference>